<dbReference type="NCBIfam" id="NF007936">
    <property type="entry name" value="PRK10653.1"/>
    <property type="match status" value="1"/>
</dbReference>
<protein>
    <submittedName>
        <fullName evidence="5">Monosaccharide ABC transporter substrate-binding protein (CUT2 family)</fullName>
    </submittedName>
</protein>
<name>A0AA45C739_9BACT</name>
<accession>A0AA45C739</accession>
<evidence type="ECO:0000256" key="3">
    <source>
        <dbReference type="ARBA" id="ARBA00022729"/>
    </source>
</evidence>
<evidence type="ECO:0000256" key="2">
    <source>
        <dbReference type="ARBA" id="ARBA00007639"/>
    </source>
</evidence>
<dbReference type="SUPFAM" id="SSF53822">
    <property type="entry name" value="Periplasmic binding protein-like I"/>
    <property type="match status" value="1"/>
</dbReference>
<gene>
    <name evidence="5" type="ORF">C7380_10782</name>
</gene>
<dbReference type="PANTHER" id="PTHR46847:SF1">
    <property type="entry name" value="D-ALLOSE-BINDING PERIPLASMIC PROTEIN-RELATED"/>
    <property type="match status" value="1"/>
</dbReference>
<evidence type="ECO:0000259" key="4">
    <source>
        <dbReference type="Pfam" id="PF13407"/>
    </source>
</evidence>
<keyword evidence="6" id="KW-1185">Reference proteome</keyword>
<dbReference type="Pfam" id="PF13407">
    <property type="entry name" value="Peripla_BP_4"/>
    <property type="match status" value="1"/>
</dbReference>
<comment type="caution">
    <text evidence="5">The sequence shown here is derived from an EMBL/GenBank/DDBJ whole genome shotgun (WGS) entry which is preliminary data.</text>
</comment>
<evidence type="ECO:0000256" key="1">
    <source>
        <dbReference type="ARBA" id="ARBA00004196"/>
    </source>
</evidence>
<keyword evidence="3" id="KW-0732">Signal</keyword>
<dbReference type="Gene3D" id="3.40.50.2300">
    <property type="match status" value="2"/>
</dbReference>
<evidence type="ECO:0000313" key="5">
    <source>
        <dbReference type="EMBL" id="PWJ95127.1"/>
    </source>
</evidence>
<dbReference type="RefSeq" id="WP_109604662.1">
    <property type="nucleotide sequence ID" value="NZ_JAMHJO010000002.1"/>
</dbReference>
<sequence>MKKTLLTLLALTLIMSIGFSFTLGLSVSTLNNPFFVALKDGAVEKAEELNIDLIVADARDNPAKQLNDIEDMIQRKVDLIIINPTDSDAIASSVEEANDANIPVITVDRGSNGGKVLLHIASDNIAGGAMAAEFIAEKLNQKGKVIELVGIPGTSAARDRGAGFDQGISKYKDIKVVARQTANFNRAEGLVVMENLLQSNPDVNAVFAQNDEMALGAIEALKSAGKLKNVVVVGFDAVPDAVKSVQNKEMAATIAQQPEKMGGLAVTKAVEYLNTMTVYFPVDLKLVK</sequence>
<organism evidence="5 6">
    <name type="scientific">Oceanotoga teriensis</name>
    <dbReference type="NCBI Taxonomy" id="515440"/>
    <lineage>
        <taxon>Bacteria</taxon>
        <taxon>Thermotogati</taxon>
        <taxon>Thermotogota</taxon>
        <taxon>Thermotogae</taxon>
        <taxon>Petrotogales</taxon>
        <taxon>Petrotogaceae</taxon>
        <taxon>Oceanotoga</taxon>
    </lineage>
</organism>
<dbReference type="InterPro" id="IPR025997">
    <property type="entry name" value="SBP_2_dom"/>
</dbReference>
<comment type="subcellular location">
    <subcellularLocation>
        <location evidence="1">Cell envelope</location>
    </subcellularLocation>
</comment>
<dbReference type="GO" id="GO:0030246">
    <property type="term" value="F:carbohydrate binding"/>
    <property type="evidence" value="ECO:0007669"/>
    <property type="project" value="UniProtKB-ARBA"/>
</dbReference>
<dbReference type="EMBL" id="QGGI01000007">
    <property type="protein sequence ID" value="PWJ95127.1"/>
    <property type="molecule type" value="Genomic_DNA"/>
</dbReference>
<proteinExistence type="inferred from homology"/>
<dbReference type="InterPro" id="IPR028082">
    <property type="entry name" value="Peripla_BP_I"/>
</dbReference>
<evidence type="ECO:0000313" key="6">
    <source>
        <dbReference type="Proteomes" id="UP000245921"/>
    </source>
</evidence>
<dbReference type="CDD" id="cd06323">
    <property type="entry name" value="PBP1_ribose_binding"/>
    <property type="match status" value="1"/>
</dbReference>
<dbReference type="AlphaFoldDB" id="A0AA45C739"/>
<dbReference type="PANTHER" id="PTHR46847">
    <property type="entry name" value="D-ALLOSE-BINDING PERIPLASMIC PROTEIN-RELATED"/>
    <property type="match status" value="1"/>
</dbReference>
<dbReference type="GO" id="GO:0030313">
    <property type="term" value="C:cell envelope"/>
    <property type="evidence" value="ECO:0007669"/>
    <property type="project" value="UniProtKB-SubCell"/>
</dbReference>
<comment type="similarity">
    <text evidence="2">Belongs to the bacterial solute-binding protein 2 family.</text>
</comment>
<reference evidence="5 6" key="1">
    <citation type="submission" date="2018-05" db="EMBL/GenBank/DDBJ databases">
        <title>Genomic Encyclopedia of Type Strains, Phase IV (KMG-IV): sequencing the most valuable type-strain genomes for metagenomic binning, comparative biology and taxonomic classification.</title>
        <authorList>
            <person name="Goeker M."/>
        </authorList>
    </citation>
    <scope>NUCLEOTIDE SEQUENCE [LARGE SCALE GENOMIC DNA]</scope>
    <source>
        <strain evidence="5 6">DSM 24906</strain>
    </source>
</reference>
<feature type="domain" description="Periplasmic binding protein" evidence="4">
    <location>
        <begin position="24"/>
        <end position="274"/>
    </location>
</feature>
<dbReference type="Proteomes" id="UP000245921">
    <property type="component" value="Unassembled WGS sequence"/>
</dbReference>